<dbReference type="EMBL" id="CAXAMN010002647">
    <property type="protein sequence ID" value="CAK9000578.1"/>
    <property type="molecule type" value="Genomic_DNA"/>
</dbReference>
<dbReference type="Gene3D" id="1.20.1250.20">
    <property type="entry name" value="MFS general substrate transporter like domains"/>
    <property type="match status" value="1"/>
</dbReference>
<evidence type="ECO:0000256" key="5">
    <source>
        <dbReference type="ARBA" id="ARBA00022989"/>
    </source>
</evidence>
<evidence type="ECO:0000256" key="1">
    <source>
        <dbReference type="ARBA" id="ARBA00004141"/>
    </source>
</evidence>
<organism evidence="8 9">
    <name type="scientific">Durusdinium trenchii</name>
    <dbReference type="NCBI Taxonomy" id="1381693"/>
    <lineage>
        <taxon>Eukaryota</taxon>
        <taxon>Sar</taxon>
        <taxon>Alveolata</taxon>
        <taxon>Dinophyceae</taxon>
        <taxon>Suessiales</taxon>
        <taxon>Symbiodiniaceae</taxon>
        <taxon>Durusdinium</taxon>
    </lineage>
</organism>
<evidence type="ECO:0000256" key="2">
    <source>
        <dbReference type="ARBA" id="ARBA00007015"/>
    </source>
</evidence>
<feature type="transmembrane region" description="Helical" evidence="7">
    <location>
        <begin position="194"/>
        <end position="214"/>
    </location>
</feature>
<comment type="similarity">
    <text evidence="2">Belongs to the major facilitator superfamily. Folate-biopterin transporter (TC 2.A.71) family.</text>
</comment>
<evidence type="ECO:0000256" key="4">
    <source>
        <dbReference type="ARBA" id="ARBA00022692"/>
    </source>
</evidence>
<evidence type="ECO:0000313" key="9">
    <source>
        <dbReference type="Proteomes" id="UP001642484"/>
    </source>
</evidence>
<dbReference type="Pfam" id="PF03092">
    <property type="entry name" value="BT1"/>
    <property type="match status" value="1"/>
</dbReference>
<gene>
    <name evidence="8" type="ORF">CCMP2556_LOCUS6113</name>
</gene>
<dbReference type="InterPro" id="IPR004324">
    <property type="entry name" value="FBT"/>
</dbReference>
<keyword evidence="5 7" id="KW-1133">Transmembrane helix</keyword>
<dbReference type="PANTHER" id="PTHR31585:SF0">
    <property type="entry name" value="FOLATE-BIOPTERIN TRANSPORTER 1, CHLOROPLASTIC"/>
    <property type="match status" value="1"/>
</dbReference>
<comment type="subcellular location">
    <subcellularLocation>
        <location evidence="1">Membrane</location>
        <topology evidence="1">Multi-pass membrane protein</topology>
    </subcellularLocation>
</comment>
<dbReference type="Proteomes" id="UP001642484">
    <property type="component" value="Unassembled WGS sequence"/>
</dbReference>
<feature type="non-terminal residue" evidence="8">
    <location>
        <position position="1"/>
    </location>
</feature>
<feature type="transmembrane region" description="Helical" evidence="7">
    <location>
        <begin position="168"/>
        <end position="188"/>
    </location>
</feature>
<keyword evidence="3" id="KW-0813">Transport</keyword>
<dbReference type="NCBIfam" id="TIGR00788">
    <property type="entry name" value="fbt"/>
    <property type="match status" value="1"/>
</dbReference>
<feature type="transmembrane region" description="Helical" evidence="7">
    <location>
        <begin position="20"/>
        <end position="41"/>
    </location>
</feature>
<feature type="transmembrane region" description="Helical" evidence="7">
    <location>
        <begin position="61"/>
        <end position="79"/>
    </location>
</feature>
<proteinExistence type="inferred from homology"/>
<evidence type="ECO:0000256" key="7">
    <source>
        <dbReference type="SAM" id="Phobius"/>
    </source>
</evidence>
<comment type="caution">
    <text evidence="8">The sequence shown here is derived from an EMBL/GenBank/DDBJ whole genome shotgun (WGS) entry which is preliminary data.</text>
</comment>
<reference evidence="8 9" key="1">
    <citation type="submission" date="2024-02" db="EMBL/GenBank/DDBJ databases">
        <authorList>
            <person name="Chen Y."/>
            <person name="Shah S."/>
            <person name="Dougan E. K."/>
            <person name="Thang M."/>
            <person name="Chan C."/>
        </authorList>
    </citation>
    <scope>NUCLEOTIDE SEQUENCE [LARGE SCALE GENOMIC DNA]</scope>
</reference>
<dbReference type="CDD" id="cd17484">
    <property type="entry name" value="MFS_FBT"/>
    <property type="match status" value="1"/>
</dbReference>
<feature type="transmembrane region" description="Helical" evidence="7">
    <location>
        <begin position="235"/>
        <end position="259"/>
    </location>
</feature>
<feature type="transmembrane region" description="Helical" evidence="7">
    <location>
        <begin position="128"/>
        <end position="147"/>
    </location>
</feature>
<keyword evidence="4 7" id="KW-0812">Transmembrane</keyword>
<name>A0ABP0IGT6_9DINO</name>
<dbReference type="SUPFAM" id="SSF103473">
    <property type="entry name" value="MFS general substrate transporter"/>
    <property type="match status" value="1"/>
</dbReference>
<evidence type="ECO:0000256" key="3">
    <source>
        <dbReference type="ARBA" id="ARBA00022448"/>
    </source>
</evidence>
<evidence type="ECO:0000313" key="8">
    <source>
        <dbReference type="EMBL" id="CAK9000578.1"/>
    </source>
</evidence>
<keyword evidence="6 7" id="KW-0472">Membrane</keyword>
<protein>
    <recommendedName>
        <fullName evidence="10">Folate/biopterin transporter</fullName>
    </recommendedName>
</protein>
<evidence type="ECO:0000256" key="6">
    <source>
        <dbReference type="ARBA" id="ARBA00023136"/>
    </source>
</evidence>
<dbReference type="PANTHER" id="PTHR31585">
    <property type="entry name" value="FOLATE-BIOPTERIN TRANSPORTER 1, CHLOROPLASTIC"/>
    <property type="match status" value="1"/>
</dbReference>
<keyword evidence="9" id="KW-1185">Reference proteome</keyword>
<evidence type="ECO:0008006" key="10">
    <source>
        <dbReference type="Google" id="ProtNLM"/>
    </source>
</evidence>
<feature type="transmembrane region" description="Helical" evidence="7">
    <location>
        <begin position="100"/>
        <end position="122"/>
    </location>
</feature>
<dbReference type="InterPro" id="IPR039309">
    <property type="entry name" value="BT1"/>
</dbReference>
<accession>A0ABP0IGT6</accession>
<dbReference type="InterPro" id="IPR036259">
    <property type="entry name" value="MFS_trans_sf"/>
</dbReference>
<sequence>AGHRLTTSVSRRSRATEKEYLEVLGVPLTPDFTAVGLAYFAQGALALAALAKPFYVKDTLGLSPAEATAFISLTYWPWIMKPLWGFIADSVPIFGSRRQAYLVLAGAVSVVGWLGLAGWWPVQVGKEATLLFMMLGNLGIAFSDVVVDGLVVEKARDNPQLMGGLQSFSWACRGCGAILSAYFSGALLETIGVQNVFALTATLPFFVIIASVLIKESKQEVPNYSWDEAKQTMEQVWEVVSSPAVFPSVLFILIWQATPTAGSAMFYFYTNELHFAPEFLGRSQLVGSLASLAGIVLYNRVFSSVPVKDYLFRVQSTAVLLGFLPLLLVTRTNLALHIPDQAFVLGDDVIQTVAGELAHMPILVLAAQLCPPGIEAAVDVSLELGKLRVIQPGCTHHACLGGERIGFPQLGLADLFVQHQWLAALGLAANAWENTSRHHTSIVRENAHPTGQIGFKQSISFASFQPPLSVAESEGSVRFLLHLKHL</sequence>